<dbReference type="InterPro" id="IPR015421">
    <property type="entry name" value="PyrdxlP-dep_Trfase_major"/>
</dbReference>
<evidence type="ECO:0000256" key="3">
    <source>
        <dbReference type="RuleBase" id="RU003560"/>
    </source>
</evidence>
<dbReference type="SUPFAM" id="SSF53383">
    <property type="entry name" value="PLP-dependent transferases"/>
    <property type="match status" value="1"/>
</dbReference>
<dbReference type="PANTHER" id="PTHR43713:SF3">
    <property type="entry name" value="GLUTAMATE-1-SEMIALDEHYDE 2,1-AMINOMUTASE 1, CHLOROPLASTIC-RELATED"/>
    <property type="match status" value="1"/>
</dbReference>
<proteinExistence type="inferred from homology"/>
<sequence>MTLSLQKNDTELLRPRSADLYRRAQQVMPGGNSRVTIFFPPHPPYADHGSGCRITDVDGVERIDFVNNYSSLIHGHCPPAIVEAVRRQVGDLFAVGLPTESEIDLAELITGRVASIEHIRFANSGTEGVMFAVKAARAFTGRPKIAKIEGAFHGSYDPSETSLASTPENWGGIDRPAAVALCHGTPASSLADTVVIPHNNVEVSRRLLREAGEQLAGVLIDPLPSRLHFMGTSPEFLAMLREETERLGALLIFDEVYSFRLGFGGAQEALGIRPDLTALGKIIGGGMPVGAVGGRADVMRVFVEGGPKLVHGGTYNANPVTMVAGRTAMEMLDREAFARLERLGDRLRAGMAEILARRGIAGTVRGQGSLASIRFSDKPANDYRDIVTDGADMELAARLHRGLLDSGIFCTSTLLFILSTPMDEAVIDTALERIDAVLAA</sequence>
<dbReference type="InterPro" id="IPR015422">
    <property type="entry name" value="PyrdxlP-dep_Trfase_small"/>
</dbReference>
<comment type="caution">
    <text evidence="4">The sequence shown here is derived from an EMBL/GenBank/DDBJ whole genome shotgun (WGS) entry which is preliminary data.</text>
</comment>
<dbReference type="CDD" id="cd00610">
    <property type="entry name" value="OAT_like"/>
    <property type="match status" value="1"/>
</dbReference>
<dbReference type="RefSeq" id="WP_264944834.1">
    <property type="nucleotide sequence ID" value="NZ_JAPDRA010000006.1"/>
</dbReference>
<name>A0ABW3H8N7_9SPHN</name>
<gene>
    <name evidence="4" type="ORF">ACFQ1E_13625</name>
</gene>
<dbReference type="PANTHER" id="PTHR43713">
    <property type="entry name" value="GLUTAMATE-1-SEMIALDEHYDE 2,1-AMINOMUTASE"/>
    <property type="match status" value="1"/>
</dbReference>
<evidence type="ECO:0000313" key="4">
    <source>
        <dbReference type="EMBL" id="MFD0947384.1"/>
    </source>
</evidence>
<dbReference type="InterPro" id="IPR015424">
    <property type="entry name" value="PyrdxlP-dep_Trfase"/>
</dbReference>
<keyword evidence="4" id="KW-0808">Transferase</keyword>
<dbReference type="EMBL" id="JBHTJG010000006">
    <property type="protein sequence ID" value="MFD0947384.1"/>
    <property type="molecule type" value="Genomic_DNA"/>
</dbReference>
<dbReference type="InterPro" id="IPR005814">
    <property type="entry name" value="Aminotrans_3"/>
</dbReference>
<keyword evidence="4" id="KW-0032">Aminotransferase</keyword>
<comment type="cofactor">
    <cofactor evidence="1">
        <name>pyridoxal 5'-phosphate</name>
        <dbReference type="ChEBI" id="CHEBI:597326"/>
    </cofactor>
</comment>
<protein>
    <submittedName>
        <fullName evidence="4">Aspartate aminotransferase family protein</fullName>
    </submittedName>
</protein>
<evidence type="ECO:0000313" key="5">
    <source>
        <dbReference type="Proteomes" id="UP001596977"/>
    </source>
</evidence>
<evidence type="ECO:0000256" key="1">
    <source>
        <dbReference type="ARBA" id="ARBA00001933"/>
    </source>
</evidence>
<dbReference type="Pfam" id="PF00202">
    <property type="entry name" value="Aminotran_3"/>
    <property type="match status" value="1"/>
</dbReference>
<dbReference type="GO" id="GO:0008483">
    <property type="term" value="F:transaminase activity"/>
    <property type="evidence" value="ECO:0007669"/>
    <property type="project" value="UniProtKB-KW"/>
</dbReference>
<dbReference type="Proteomes" id="UP001596977">
    <property type="component" value="Unassembled WGS sequence"/>
</dbReference>
<dbReference type="Gene3D" id="3.90.1150.10">
    <property type="entry name" value="Aspartate Aminotransferase, domain 1"/>
    <property type="match status" value="1"/>
</dbReference>
<organism evidence="4 5">
    <name type="scientific">Sphingomonas canadensis</name>
    <dbReference type="NCBI Taxonomy" id="1219257"/>
    <lineage>
        <taxon>Bacteria</taxon>
        <taxon>Pseudomonadati</taxon>
        <taxon>Pseudomonadota</taxon>
        <taxon>Alphaproteobacteria</taxon>
        <taxon>Sphingomonadales</taxon>
        <taxon>Sphingomonadaceae</taxon>
        <taxon>Sphingomonas</taxon>
    </lineage>
</organism>
<reference evidence="5" key="1">
    <citation type="journal article" date="2019" name="Int. J. Syst. Evol. Microbiol.">
        <title>The Global Catalogue of Microorganisms (GCM) 10K type strain sequencing project: providing services to taxonomists for standard genome sequencing and annotation.</title>
        <authorList>
            <consortium name="The Broad Institute Genomics Platform"/>
            <consortium name="The Broad Institute Genome Sequencing Center for Infectious Disease"/>
            <person name="Wu L."/>
            <person name="Ma J."/>
        </authorList>
    </citation>
    <scope>NUCLEOTIDE SEQUENCE [LARGE SCALE GENOMIC DNA]</scope>
    <source>
        <strain evidence="5">CCUG 62982</strain>
    </source>
</reference>
<keyword evidence="5" id="KW-1185">Reference proteome</keyword>
<evidence type="ECO:0000256" key="2">
    <source>
        <dbReference type="ARBA" id="ARBA00022898"/>
    </source>
</evidence>
<comment type="similarity">
    <text evidence="3">Belongs to the class-III pyridoxal-phosphate-dependent aminotransferase family.</text>
</comment>
<dbReference type="Gene3D" id="3.40.640.10">
    <property type="entry name" value="Type I PLP-dependent aspartate aminotransferase-like (Major domain)"/>
    <property type="match status" value="1"/>
</dbReference>
<accession>A0ABW3H8N7</accession>
<keyword evidence="2 3" id="KW-0663">Pyridoxal phosphate</keyword>